<accession>A0A3S1CZ48</accession>
<evidence type="ECO:0000259" key="4">
    <source>
        <dbReference type="PROSITE" id="PS01124"/>
    </source>
</evidence>
<dbReference type="GO" id="GO:0003700">
    <property type="term" value="F:DNA-binding transcription factor activity"/>
    <property type="evidence" value="ECO:0007669"/>
    <property type="project" value="InterPro"/>
</dbReference>
<evidence type="ECO:0000256" key="2">
    <source>
        <dbReference type="ARBA" id="ARBA00023125"/>
    </source>
</evidence>
<dbReference type="OrthoDB" id="192171at2"/>
<dbReference type="PANTHER" id="PTHR43280">
    <property type="entry name" value="ARAC-FAMILY TRANSCRIPTIONAL REGULATOR"/>
    <property type="match status" value="1"/>
</dbReference>
<evidence type="ECO:0000256" key="3">
    <source>
        <dbReference type="ARBA" id="ARBA00023163"/>
    </source>
</evidence>
<evidence type="ECO:0000313" key="6">
    <source>
        <dbReference type="Proteomes" id="UP000272464"/>
    </source>
</evidence>
<comment type="caution">
    <text evidence="5">The sequence shown here is derived from an EMBL/GenBank/DDBJ whole genome shotgun (WGS) entry which is preliminary data.</text>
</comment>
<keyword evidence="3" id="KW-0804">Transcription</keyword>
<keyword evidence="1" id="KW-0805">Transcription regulation</keyword>
<keyword evidence="6" id="KW-1185">Reference proteome</keyword>
<dbReference type="SUPFAM" id="SSF46689">
    <property type="entry name" value="Homeodomain-like"/>
    <property type="match status" value="2"/>
</dbReference>
<reference evidence="5 6" key="1">
    <citation type="submission" date="2018-12" db="EMBL/GenBank/DDBJ databases">
        <authorList>
            <person name="Sun L."/>
            <person name="Chen Z."/>
        </authorList>
    </citation>
    <scope>NUCLEOTIDE SEQUENCE [LARGE SCALE GENOMIC DNA]</scope>
    <source>
        <strain evidence="5 6">3-5-3</strain>
    </source>
</reference>
<dbReference type="EMBL" id="RZNX01000003">
    <property type="protein sequence ID" value="RUT31565.1"/>
    <property type="molecule type" value="Genomic_DNA"/>
</dbReference>
<evidence type="ECO:0000313" key="5">
    <source>
        <dbReference type="EMBL" id="RUT31565.1"/>
    </source>
</evidence>
<dbReference type="PRINTS" id="PR00032">
    <property type="entry name" value="HTHARAC"/>
</dbReference>
<dbReference type="InterPro" id="IPR018062">
    <property type="entry name" value="HTH_AraC-typ_CS"/>
</dbReference>
<dbReference type="RefSeq" id="WP_127198946.1">
    <property type="nucleotide sequence ID" value="NZ_RZNX01000003.1"/>
</dbReference>
<keyword evidence="2" id="KW-0238">DNA-binding</keyword>
<gene>
    <name evidence="5" type="ORF">EJP77_09190</name>
</gene>
<dbReference type="SMART" id="SM00342">
    <property type="entry name" value="HTH_ARAC"/>
    <property type="match status" value="1"/>
</dbReference>
<proteinExistence type="predicted"/>
<dbReference type="PANTHER" id="PTHR43280:SF30">
    <property type="entry name" value="MMSAB OPERON REGULATORY PROTEIN"/>
    <property type="match status" value="1"/>
</dbReference>
<dbReference type="PROSITE" id="PS00041">
    <property type="entry name" value="HTH_ARAC_FAMILY_1"/>
    <property type="match status" value="1"/>
</dbReference>
<name>A0A3S1CZ48_9BACL</name>
<organism evidence="5 6">
    <name type="scientific">Paenibacillus zeisoli</name>
    <dbReference type="NCBI Taxonomy" id="2496267"/>
    <lineage>
        <taxon>Bacteria</taxon>
        <taxon>Bacillati</taxon>
        <taxon>Bacillota</taxon>
        <taxon>Bacilli</taxon>
        <taxon>Bacillales</taxon>
        <taxon>Paenibacillaceae</taxon>
        <taxon>Paenibacillus</taxon>
    </lineage>
</organism>
<dbReference type="SUPFAM" id="SSF51215">
    <property type="entry name" value="Regulatory protein AraC"/>
    <property type="match status" value="1"/>
</dbReference>
<dbReference type="InterPro" id="IPR018060">
    <property type="entry name" value="HTH_AraC"/>
</dbReference>
<sequence length="294" mass="33636">MPLLQFSIPPLPYFIVSGLAEVSCGSKHPARRNIGVFDLLVVMKGALYIGEEDRHYEVREGHSLILRPDAYHYPTFACREETSYYWLHFHTQGDWHPADEHESGPSYHRDAAIEAPTFLPAYSVTPFMIRVPQYTPLLQPDKFYNIVQELTLMNQSIHLPGARLRQQALFQEVIQQLSDTLTTDAPSPQTACAERAAAYLRTHYQMEVTAKALGEHLNFHPVYIARCMQKVFGCSPAAYLLKYRIARAKLLLLQTDLSITRISEEVGFNHPAYFTSSFAKQEGLSPRKFRQRFS</sequence>
<protein>
    <submittedName>
        <fullName evidence="5">Helix-turn-helix domain-containing protein</fullName>
    </submittedName>
</protein>
<dbReference type="Gene3D" id="1.10.10.60">
    <property type="entry name" value="Homeodomain-like"/>
    <property type="match status" value="2"/>
</dbReference>
<dbReference type="Pfam" id="PF12833">
    <property type="entry name" value="HTH_18"/>
    <property type="match status" value="1"/>
</dbReference>
<dbReference type="Proteomes" id="UP000272464">
    <property type="component" value="Unassembled WGS sequence"/>
</dbReference>
<dbReference type="PROSITE" id="PS01124">
    <property type="entry name" value="HTH_ARAC_FAMILY_2"/>
    <property type="match status" value="1"/>
</dbReference>
<dbReference type="AlphaFoldDB" id="A0A3S1CZ48"/>
<dbReference type="InterPro" id="IPR037923">
    <property type="entry name" value="HTH-like"/>
</dbReference>
<dbReference type="InterPro" id="IPR009057">
    <property type="entry name" value="Homeodomain-like_sf"/>
</dbReference>
<evidence type="ECO:0000256" key="1">
    <source>
        <dbReference type="ARBA" id="ARBA00023015"/>
    </source>
</evidence>
<feature type="domain" description="HTH araC/xylS-type" evidence="4">
    <location>
        <begin position="194"/>
        <end position="292"/>
    </location>
</feature>
<dbReference type="InterPro" id="IPR020449">
    <property type="entry name" value="Tscrpt_reg_AraC-type_HTH"/>
</dbReference>
<dbReference type="GO" id="GO:0043565">
    <property type="term" value="F:sequence-specific DNA binding"/>
    <property type="evidence" value="ECO:0007669"/>
    <property type="project" value="InterPro"/>
</dbReference>